<dbReference type="InterPro" id="IPR050680">
    <property type="entry name" value="YpeA/RimI_acetyltransf"/>
</dbReference>
<dbReference type="Proteomes" id="UP000319313">
    <property type="component" value="Unassembled WGS sequence"/>
</dbReference>
<sequence>MPKIQIKPPKFAHLAAMVALDRTSLGGIWTLSGYERELNSPNSELLILSLPSNPETIIGLACFWAILEEAHITLLAIYPDYQRQGLGKLLLYKLLEKAVQRQLERATLEVAVSNQSAIALYEHFGFRVAGERKNYYSQTGESALICWRNDLQTAAFQEQLNKWRQDILSRLARGEWQLEEETRAKIDTMGMS</sequence>
<gene>
    <name evidence="6" type="primary">rimI</name>
    <name evidence="6" type="ORF">EWV81_18800</name>
</gene>
<dbReference type="SUPFAM" id="SSF55729">
    <property type="entry name" value="Acyl-CoA N-acyltransferases (Nat)"/>
    <property type="match status" value="1"/>
</dbReference>
<comment type="caution">
    <text evidence="6">The sequence shown here is derived from an EMBL/GenBank/DDBJ whole genome shotgun (WGS) entry which is preliminary data.</text>
</comment>
<dbReference type="EMBL" id="SFBL01000178">
    <property type="protein sequence ID" value="TRU22123.1"/>
    <property type="molecule type" value="Genomic_DNA"/>
</dbReference>
<dbReference type="InterPro" id="IPR016181">
    <property type="entry name" value="Acyl_CoA_acyltransferase"/>
</dbReference>
<dbReference type="InterPro" id="IPR000182">
    <property type="entry name" value="GNAT_dom"/>
</dbReference>
<dbReference type="NCBIfam" id="TIGR01575">
    <property type="entry name" value="rimI"/>
    <property type="match status" value="1"/>
</dbReference>
<reference evidence="6 7" key="1">
    <citation type="submission" date="2019-01" db="EMBL/GenBank/DDBJ databases">
        <title>Coherence of Microcystis species and biogeography revealed through population genomics.</title>
        <authorList>
            <person name="Perez-Carrascal O.M."/>
            <person name="Terrat Y."/>
            <person name="Giani A."/>
            <person name="Fortin N."/>
            <person name="Tromas N."/>
            <person name="Shapiro B.J."/>
        </authorList>
    </citation>
    <scope>NUCLEOTIDE SEQUENCE [LARGE SCALE GENOMIC DNA]</scope>
    <source>
        <strain evidence="6">Ma_SC_T_19800800_S464</strain>
    </source>
</reference>
<dbReference type="PANTHER" id="PTHR43420">
    <property type="entry name" value="ACETYLTRANSFERASE"/>
    <property type="match status" value="1"/>
</dbReference>
<proteinExistence type="inferred from homology"/>
<feature type="domain" description="N-acetyltransferase" evidence="5">
    <location>
        <begin position="4"/>
        <end position="152"/>
    </location>
</feature>
<keyword evidence="4" id="KW-0012">Acyltransferase</keyword>
<dbReference type="AlphaFoldDB" id="A0A552DIT1"/>
<dbReference type="GO" id="GO:0008080">
    <property type="term" value="F:N-acetyltransferase activity"/>
    <property type="evidence" value="ECO:0007669"/>
    <property type="project" value="InterPro"/>
</dbReference>
<keyword evidence="2" id="KW-0963">Cytoplasm</keyword>
<comment type="similarity">
    <text evidence="1">Belongs to the acetyltransferase family. RimI subfamily.</text>
</comment>
<dbReference type="Pfam" id="PF00583">
    <property type="entry name" value="Acetyltransf_1"/>
    <property type="match status" value="1"/>
</dbReference>
<evidence type="ECO:0000256" key="1">
    <source>
        <dbReference type="ARBA" id="ARBA00005395"/>
    </source>
</evidence>
<evidence type="ECO:0000256" key="2">
    <source>
        <dbReference type="ARBA" id="ARBA00022490"/>
    </source>
</evidence>
<evidence type="ECO:0000259" key="5">
    <source>
        <dbReference type="PROSITE" id="PS51186"/>
    </source>
</evidence>
<organism evidence="6 7">
    <name type="scientific">Microcystis aeruginosa Ma_SC_T_19800800_S464</name>
    <dbReference type="NCBI Taxonomy" id="2486257"/>
    <lineage>
        <taxon>Bacteria</taxon>
        <taxon>Bacillati</taxon>
        <taxon>Cyanobacteriota</taxon>
        <taxon>Cyanophyceae</taxon>
        <taxon>Oscillatoriophycideae</taxon>
        <taxon>Chroococcales</taxon>
        <taxon>Microcystaceae</taxon>
        <taxon>Microcystis</taxon>
    </lineage>
</organism>
<evidence type="ECO:0000313" key="7">
    <source>
        <dbReference type="Proteomes" id="UP000319313"/>
    </source>
</evidence>
<dbReference type="Gene3D" id="3.40.630.30">
    <property type="match status" value="1"/>
</dbReference>
<keyword evidence="3 6" id="KW-0808">Transferase</keyword>
<dbReference type="PROSITE" id="PS51186">
    <property type="entry name" value="GNAT"/>
    <property type="match status" value="1"/>
</dbReference>
<accession>A0A552DIT1</accession>
<evidence type="ECO:0000256" key="4">
    <source>
        <dbReference type="ARBA" id="ARBA00023315"/>
    </source>
</evidence>
<dbReference type="InterPro" id="IPR006464">
    <property type="entry name" value="AcTrfase_RimI/Ard1"/>
</dbReference>
<dbReference type="PANTHER" id="PTHR43420:SF12">
    <property type="entry name" value="N-ACETYLTRANSFERASE DOMAIN-CONTAINING PROTEIN"/>
    <property type="match status" value="1"/>
</dbReference>
<name>A0A552DIT1_MICAE</name>
<protein>
    <submittedName>
        <fullName evidence="6">Ribosomal-protein-alanine N-acetyltransferase</fullName>
    </submittedName>
</protein>
<evidence type="ECO:0000256" key="3">
    <source>
        <dbReference type="ARBA" id="ARBA00022679"/>
    </source>
</evidence>
<evidence type="ECO:0000313" key="6">
    <source>
        <dbReference type="EMBL" id="TRU22123.1"/>
    </source>
</evidence>